<organism evidence="2 3">
    <name type="scientific">Caulobacter segnis</name>
    <dbReference type="NCBI Taxonomy" id="88688"/>
    <lineage>
        <taxon>Bacteria</taxon>
        <taxon>Pseudomonadati</taxon>
        <taxon>Pseudomonadota</taxon>
        <taxon>Alphaproteobacteria</taxon>
        <taxon>Caulobacterales</taxon>
        <taxon>Caulobacteraceae</taxon>
        <taxon>Caulobacter</taxon>
    </lineage>
</organism>
<sequence>MAATQPDAFEHDIADREAILIAHERTYHAFAILVRWAMLHSAVVISALTVWFATPAGFFGGLVTAIVVFVVGYYGMVRREEQQPLDPWVEGRKGIL</sequence>
<evidence type="ECO:0000313" key="2">
    <source>
        <dbReference type="EMBL" id="AVQ02318.1"/>
    </source>
</evidence>
<keyword evidence="3" id="KW-1185">Reference proteome</keyword>
<accession>A0ABN5ITG8</accession>
<keyword evidence="1" id="KW-0812">Transmembrane</keyword>
<name>A0ABN5ITG8_9CAUL</name>
<dbReference type="Proteomes" id="UP000240527">
    <property type="component" value="Chromosome"/>
</dbReference>
<gene>
    <name evidence="2" type="ORF">B7G68_10945</name>
</gene>
<dbReference type="EMBL" id="CP027850">
    <property type="protein sequence ID" value="AVQ02318.1"/>
    <property type="molecule type" value="Genomic_DNA"/>
</dbReference>
<keyword evidence="1" id="KW-0472">Membrane</keyword>
<evidence type="ECO:0000313" key="3">
    <source>
        <dbReference type="Proteomes" id="UP000240527"/>
    </source>
</evidence>
<protein>
    <submittedName>
        <fullName evidence="2">Aa3-type cytochrome c oxidase subunit IV</fullName>
    </submittedName>
</protein>
<keyword evidence="1" id="KW-1133">Transmembrane helix</keyword>
<feature type="transmembrane region" description="Helical" evidence="1">
    <location>
        <begin position="58"/>
        <end position="76"/>
    </location>
</feature>
<evidence type="ECO:0000256" key="1">
    <source>
        <dbReference type="SAM" id="Phobius"/>
    </source>
</evidence>
<reference evidence="2 3" key="1">
    <citation type="journal article" date="2015" name="Biotechnol. Bioeng.">
        <title>Genome sequence and phenotypic characterization of Caulobacter segnis.</title>
        <authorList>
            <person name="Patel S."/>
            <person name="Fletcher B."/>
            <person name="Scott D.C."/>
            <person name="Ely B."/>
        </authorList>
    </citation>
    <scope>NUCLEOTIDE SEQUENCE [LARGE SCALE GENOMIC DNA]</scope>
    <source>
        <strain evidence="2 3">TK0059</strain>
    </source>
</reference>
<dbReference type="RefSeq" id="WP_013079257.1">
    <property type="nucleotide sequence ID" value="NZ_CP027850.1"/>
</dbReference>
<proteinExistence type="predicted"/>
<feature type="transmembrane region" description="Helical" evidence="1">
    <location>
        <begin position="33"/>
        <end position="52"/>
    </location>
</feature>